<reference evidence="1" key="1">
    <citation type="submission" date="2020-05" db="EMBL/GenBank/DDBJ databases">
        <title>WGS assembly of Panicum virgatum.</title>
        <authorList>
            <person name="Lovell J.T."/>
            <person name="Jenkins J."/>
            <person name="Shu S."/>
            <person name="Juenger T.E."/>
            <person name="Schmutz J."/>
        </authorList>
    </citation>
    <scope>NUCLEOTIDE SEQUENCE</scope>
    <source>
        <strain evidence="1">AP13</strain>
    </source>
</reference>
<organism evidence="1 2">
    <name type="scientific">Panicum virgatum</name>
    <name type="common">Blackwell switchgrass</name>
    <dbReference type="NCBI Taxonomy" id="38727"/>
    <lineage>
        <taxon>Eukaryota</taxon>
        <taxon>Viridiplantae</taxon>
        <taxon>Streptophyta</taxon>
        <taxon>Embryophyta</taxon>
        <taxon>Tracheophyta</taxon>
        <taxon>Spermatophyta</taxon>
        <taxon>Magnoliopsida</taxon>
        <taxon>Liliopsida</taxon>
        <taxon>Poales</taxon>
        <taxon>Poaceae</taxon>
        <taxon>PACMAD clade</taxon>
        <taxon>Panicoideae</taxon>
        <taxon>Panicodae</taxon>
        <taxon>Paniceae</taxon>
        <taxon>Panicinae</taxon>
        <taxon>Panicum</taxon>
        <taxon>Panicum sect. Hiantes</taxon>
    </lineage>
</organism>
<comment type="caution">
    <text evidence="1">The sequence shown here is derived from an EMBL/GenBank/DDBJ whole genome shotgun (WGS) entry which is preliminary data.</text>
</comment>
<sequence>MPIRVMPCDIDGQCELGEALAAGLFFFFRTWQMLAESDVQVFIRSNTMACTDEKQWATGTRILFQFEKALRT</sequence>
<gene>
    <name evidence="1" type="ORF">PVAP13_3NG079615</name>
</gene>
<proteinExistence type="predicted"/>
<name>A0A8T0UCN2_PANVG</name>
<dbReference type="EMBL" id="CM029042">
    <property type="protein sequence ID" value="KAG2618484.1"/>
    <property type="molecule type" value="Genomic_DNA"/>
</dbReference>
<evidence type="ECO:0000313" key="2">
    <source>
        <dbReference type="Proteomes" id="UP000823388"/>
    </source>
</evidence>
<dbReference type="AlphaFoldDB" id="A0A8T0UCN2"/>
<accession>A0A8T0UCN2</accession>
<evidence type="ECO:0000313" key="1">
    <source>
        <dbReference type="EMBL" id="KAG2618484.1"/>
    </source>
</evidence>
<protein>
    <submittedName>
        <fullName evidence="1">Uncharacterized protein</fullName>
    </submittedName>
</protein>
<keyword evidence="2" id="KW-1185">Reference proteome</keyword>
<dbReference type="Proteomes" id="UP000823388">
    <property type="component" value="Chromosome 3N"/>
</dbReference>